<keyword evidence="5 8" id="KW-0812">Transmembrane</keyword>
<comment type="subcellular location">
    <subcellularLocation>
        <location evidence="1 8">Cell membrane</location>
        <topology evidence="1 8">Multi-pass membrane protein</topology>
    </subcellularLocation>
</comment>
<feature type="transmembrane region" description="Helical" evidence="8">
    <location>
        <begin position="169"/>
        <end position="189"/>
    </location>
</feature>
<gene>
    <name evidence="10" type="ORF">HGR_12527</name>
</gene>
<accession>F3KVL8</accession>
<keyword evidence="3 8" id="KW-0813">Transport</keyword>
<evidence type="ECO:0000256" key="1">
    <source>
        <dbReference type="ARBA" id="ARBA00004651"/>
    </source>
</evidence>
<feature type="transmembrane region" description="Helical" evidence="8">
    <location>
        <begin position="115"/>
        <end position="139"/>
    </location>
</feature>
<dbReference type="Proteomes" id="UP000016368">
    <property type="component" value="Unassembled WGS sequence"/>
</dbReference>
<dbReference type="SUPFAM" id="SSF161098">
    <property type="entry name" value="MetI-like"/>
    <property type="match status" value="1"/>
</dbReference>
<keyword evidence="6 8" id="KW-1133">Transmembrane helix</keyword>
<keyword evidence="4" id="KW-1003">Cell membrane</keyword>
<comment type="caution">
    <text evidence="10">The sequence shown here is derived from an EMBL/GenBank/DDBJ whole genome shotgun (WGS) entry which is preliminary data.</text>
</comment>
<dbReference type="AlphaFoldDB" id="F3KVL8"/>
<feature type="transmembrane region" description="Helical" evidence="8">
    <location>
        <begin position="210"/>
        <end position="239"/>
    </location>
</feature>
<feature type="domain" description="ABC transmembrane type-1" evidence="9">
    <location>
        <begin position="80"/>
        <end position="287"/>
    </location>
</feature>
<comment type="similarity">
    <text evidence="2">Belongs to the binding-protein-dependent transport system permease family. CysTW subfamily.</text>
</comment>
<evidence type="ECO:0000256" key="8">
    <source>
        <dbReference type="RuleBase" id="RU363032"/>
    </source>
</evidence>
<dbReference type="Pfam" id="PF00528">
    <property type="entry name" value="BPD_transp_1"/>
    <property type="match status" value="1"/>
</dbReference>
<dbReference type="GO" id="GO:0005886">
    <property type="term" value="C:plasma membrane"/>
    <property type="evidence" value="ECO:0007669"/>
    <property type="project" value="UniProtKB-SubCell"/>
</dbReference>
<name>F3KVL8_9BURK</name>
<organism evidence="10 11">
    <name type="scientific">Hylemonella gracilis ATCC 19624</name>
    <dbReference type="NCBI Taxonomy" id="887062"/>
    <lineage>
        <taxon>Bacteria</taxon>
        <taxon>Pseudomonadati</taxon>
        <taxon>Pseudomonadota</taxon>
        <taxon>Betaproteobacteria</taxon>
        <taxon>Burkholderiales</taxon>
        <taxon>Comamonadaceae</taxon>
        <taxon>Hylemonella</taxon>
    </lineage>
</organism>
<protein>
    <submittedName>
        <fullName evidence="10">Binding-protein-dependent transport systems inner membrane component</fullName>
    </submittedName>
</protein>
<dbReference type="eggNOG" id="COG1176">
    <property type="taxonomic scope" value="Bacteria"/>
</dbReference>
<dbReference type="EMBL" id="AEGR01000078">
    <property type="protein sequence ID" value="EGI76201.1"/>
    <property type="molecule type" value="Genomic_DNA"/>
</dbReference>
<evidence type="ECO:0000256" key="7">
    <source>
        <dbReference type="ARBA" id="ARBA00023136"/>
    </source>
</evidence>
<dbReference type="CDD" id="cd06261">
    <property type="entry name" value="TM_PBP2"/>
    <property type="match status" value="1"/>
</dbReference>
<dbReference type="PANTHER" id="PTHR42929">
    <property type="entry name" value="INNER MEMBRANE ABC TRANSPORTER PERMEASE PROTEIN YDCU-RELATED-RELATED"/>
    <property type="match status" value="1"/>
</dbReference>
<dbReference type="InterPro" id="IPR035906">
    <property type="entry name" value="MetI-like_sf"/>
</dbReference>
<reference evidence="10 11" key="1">
    <citation type="journal article" date="2011" name="EMBO J.">
        <title>Structural diversity of bacterial flagellar motors.</title>
        <authorList>
            <person name="Chen S."/>
            <person name="Beeby M."/>
            <person name="Murphy G.E."/>
            <person name="Leadbetter J.R."/>
            <person name="Hendrixson D.R."/>
            <person name="Briegel A."/>
            <person name="Li Z."/>
            <person name="Shi J."/>
            <person name="Tocheva E.I."/>
            <person name="Muller A."/>
            <person name="Dobro M.J."/>
            <person name="Jensen G.J."/>
        </authorList>
    </citation>
    <scope>NUCLEOTIDE SEQUENCE [LARGE SCALE GENOMIC DNA]</scope>
    <source>
        <strain evidence="10 11">ATCC 19624</strain>
    </source>
</reference>
<evidence type="ECO:0000313" key="10">
    <source>
        <dbReference type="EMBL" id="EGI76201.1"/>
    </source>
</evidence>
<proteinExistence type="inferred from homology"/>
<dbReference type="Gene3D" id="1.10.3720.10">
    <property type="entry name" value="MetI-like"/>
    <property type="match status" value="1"/>
</dbReference>
<feature type="transmembrane region" description="Helical" evidence="8">
    <location>
        <begin position="84"/>
        <end position="103"/>
    </location>
</feature>
<evidence type="ECO:0000313" key="11">
    <source>
        <dbReference type="Proteomes" id="UP000016368"/>
    </source>
</evidence>
<dbReference type="PANTHER" id="PTHR42929:SF5">
    <property type="entry name" value="ABC TRANSPORTER PERMEASE PROTEIN"/>
    <property type="match status" value="1"/>
</dbReference>
<dbReference type="GO" id="GO:0055085">
    <property type="term" value="P:transmembrane transport"/>
    <property type="evidence" value="ECO:0007669"/>
    <property type="project" value="InterPro"/>
</dbReference>
<evidence type="ECO:0000256" key="6">
    <source>
        <dbReference type="ARBA" id="ARBA00022989"/>
    </source>
</evidence>
<feature type="transmembrane region" description="Helical" evidence="8">
    <location>
        <begin position="270"/>
        <end position="290"/>
    </location>
</feature>
<dbReference type="InterPro" id="IPR000515">
    <property type="entry name" value="MetI-like"/>
</dbReference>
<sequence length="302" mass="33508">MLRGLKPRVERPMHPTTSPRRWMLALMLTPALLWLGALVVLPHIDLLLLSLQTRVGPGEYAFSLAPYRTFIDEPLYWHTYVRTAVISLLATALTLLLAFPVAWHIAKVAQGRAKLALLVLCLLPFWVSEMVRTLGWFLLLRETGVVSTLLQATGLAAQPVELLYHDATILVGLVYASLLFMVIPLVNSLESLDNSLIEAAYDLGGSNASILWRIVIPHAAPGMTSGCIVVFMLCLGNYLTPTLLGGKNSLWFTEQIYTQFITRFNWNQGAAFGFLLLVLSSLLVWAGLRLTRQRLGAVMQTP</sequence>
<dbReference type="STRING" id="887062.HGR_12527"/>
<feature type="transmembrane region" description="Helical" evidence="8">
    <location>
        <begin position="21"/>
        <end position="44"/>
    </location>
</feature>
<evidence type="ECO:0000256" key="3">
    <source>
        <dbReference type="ARBA" id="ARBA00022448"/>
    </source>
</evidence>
<evidence type="ECO:0000256" key="2">
    <source>
        <dbReference type="ARBA" id="ARBA00007069"/>
    </source>
</evidence>
<keyword evidence="7 8" id="KW-0472">Membrane</keyword>
<evidence type="ECO:0000256" key="5">
    <source>
        <dbReference type="ARBA" id="ARBA00022692"/>
    </source>
</evidence>
<evidence type="ECO:0000259" key="9">
    <source>
        <dbReference type="PROSITE" id="PS50928"/>
    </source>
</evidence>
<keyword evidence="11" id="KW-1185">Reference proteome</keyword>
<evidence type="ECO:0000256" key="4">
    <source>
        <dbReference type="ARBA" id="ARBA00022475"/>
    </source>
</evidence>
<dbReference type="PROSITE" id="PS50928">
    <property type="entry name" value="ABC_TM1"/>
    <property type="match status" value="1"/>
</dbReference>